<proteinExistence type="inferred from homology"/>
<dbReference type="PANTHER" id="PTHR30346">
    <property type="entry name" value="TRANSCRIPTIONAL DUAL REGULATOR HCAR-RELATED"/>
    <property type="match status" value="1"/>
</dbReference>
<name>A0ABT1ZB01_9ACTN</name>
<evidence type="ECO:0000259" key="5">
    <source>
        <dbReference type="PROSITE" id="PS50931"/>
    </source>
</evidence>
<dbReference type="Proteomes" id="UP001204320">
    <property type="component" value="Unassembled WGS sequence"/>
</dbReference>
<dbReference type="InterPro" id="IPR000847">
    <property type="entry name" value="LysR_HTH_N"/>
</dbReference>
<dbReference type="Pfam" id="PF00126">
    <property type="entry name" value="HTH_1"/>
    <property type="match status" value="1"/>
</dbReference>
<evidence type="ECO:0000256" key="4">
    <source>
        <dbReference type="ARBA" id="ARBA00023163"/>
    </source>
</evidence>
<evidence type="ECO:0000256" key="3">
    <source>
        <dbReference type="ARBA" id="ARBA00023125"/>
    </source>
</evidence>
<accession>A0ABT1ZB01</accession>
<gene>
    <name evidence="6" type="ORF">NVS32_10620</name>
</gene>
<organism evidence="6 7">
    <name type="scientific">Tractidigestivibacter montrealensis</name>
    <dbReference type="NCBI Taxonomy" id="2972466"/>
    <lineage>
        <taxon>Bacteria</taxon>
        <taxon>Bacillati</taxon>
        <taxon>Actinomycetota</taxon>
        <taxon>Coriobacteriia</taxon>
        <taxon>Coriobacteriales</taxon>
        <taxon>Atopobiaceae</taxon>
        <taxon>Tractidigestivibacter</taxon>
    </lineage>
</organism>
<keyword evidence="7" id="KW-1185">Reference proteome</keyword>
<keyword evidence="3" id="KW-0238">DNA-binding</keyword>
<protein>
    <submittedName>
        <fullName evidence="6">LysR family transcriptional regulator</fullName>
    </submittedName>
</protein>
<feature type="domain" description="HTH lysR-type" evidence="5">
    <location>
        <begin position="24"/>
        <end position="81"/>
    </location>
</feature>
<dbReference type="Gene3D" id="1.10.10.10">
    <property type="entry name" value="Winged helix-like DNA-binding domain superfamily/Winged helix DNA-binding domain"/>
    <property type="match status" value="1"/>
</dbReference>
<evidence type="ECO:0000256" key="2">
    <source>
        <dbReference type="ARBA" id="ARBA00023015"/>
    </source>
</evidence>
<evidence type="ECO:0000313" key="7">
    <source>
        <dbReference type="Proteomes" id="UP001204320"/>
    </source>
</evidence>
<dbReference type="SUPFAM" id="SSF53850">
    <property type="entry name" value="Periplasmic binding protein-like II"/>
    <property type="match status" value="1"/>
</dbReference>
<dbReference type="PANTHER" id="PTHR30346:SF17">
    <property type="entry name" value="LYSR FAMILY TRANSCRIPTIONAL REGULATOR"/>
    <property type="match status" value="1"/>
</dbReference>
<evidence type="ECO:0000256" key="1">
    <source>
        <dbReference type="ARBA" id="ARBA00009437"/>
    </source>
</evidence>
<keyword evidence="4" id="KW-0804">Transcription</keyword>
<dbReference type="Pfam" id="PF03466">
    <property type="entry name" value="LysR_substrate"/>
    <property type="match status" value="1"/>
</dbReference>
<comment type="caution">
    <text evidence="6">The sequence shown here is derived from an EMBL/GenBank/DDBJ whole genome shotgun (WGS) entry which is preliminary data.</text>
</comment>
<evidence type="ECO:0000313" key="6">
    <source>
        <dbReference type="EMBL" id="MCR9037397.1"/>
    </source>
</evidence>
<dbReference type="PRINTS" id="PR00039">
    <property type="entry name" value="HTHLYSR"/>
</dbReference>
<dbReference type="Gene3D" id="3.40.190.10">
    <property type="entry name" value="Periplasmic binding protein-like II"/>
    <property type="match status" value="1"/>
</dbReference>
<dbReference type="InterPro" id="IPR005119">
    <property type="entry name" value="LysR_subst-bd"/>
</dbReference>
<dbReference type="EMBL" id="JANSKA010000010">
    <property type="protein sequence ID" value="MCR9037397.1"/>
    <property type="molecule type" value="Genomic_DNA"/>
</dbReference>
<dbReference type="SUPFAM" id="SSF46785">
    <property type="entry name" value="Winged helix' DNA-binding domain"/>
    <property type="match status" value="1"/>
</dbReference>
<dbReference type="PROSITE" id="PS50931">
    <property type="entry name" value="HTH_LYSR"/>
    <property type="match status" value="1"/>
</dbReference>
<keyword evidence="2" id="KW-0805">Transcription regulation</keyword>
<comment type="similarity">
    <text evidence="1">Belongs to the LysR transcriptional regulatory family.</text>
</comment>
<dbReference type="InterPro" id="IPR036388">
    <property type="entry name" value="WH-like_DNA-bd_sf"/>
</dbReference>
<dbReference type="InterPro" id="IPR036390">
    <property type="entry name" value="WH_DNA-bd_sf"/>
</dbReference>
<sequence>MDGIYRTEQSEHVLHDDLLEGERLGPRQLECFSAVAEEGGFTQAAARLNISQTAVTKQVHLLEKSLGTRLVDRSTKPVTLTDAGRYLLPLARKAIDSLDEATREMRSYQQGEAGPLRVGFLRNCDPQLLVETFNPFLRAHPGVLFEPRSASSHELFLMAKKGSIDAFVCMETRENCALEHHRLRSYPLVVLVPRESGFAQQEVVRDGDLTNVLFDARDPLQSSEGFPELEGNLLRIACGMGCAVLHSFTGNNCYGDYVVSRPLEPRVETSIYLFFSDCAKSPVVQALRGSLG</sequence>
<reference evidence="6 7" key="1">
    <citation type="submission" date="2022-08" db="EMBL/GenBank/DDBJ databases">
        <title>Tractidigestivibacter montrealensis type strain KD21.</title>
        <authorList>
            <person name="Diop K."/>
            <person name="Richard C."/>
            <person name="Routy B."/>
        </authorList>
    </citation>
    <scope>NUCLEOTIDE SEQUENCE [LARGE SCALE GENOMIC DNA]</scope>
    <source>
        <strain evidence="6 7">KD21</strain>
    </source>
</reference>
<dbReference type="RefSeq" id="WP_258499791.1">
    <property type="nucleotide sequence ID" value="NZ_JANSKA010000010.1"/>
</dbReference>